<gene>
    <name evidence="3" type="ORF">AARE701A_LOCUS19110</name>
</gene>
<keyword evidence="2" id="KW-1133">Transmembrane helix</keyword>
<sequence length="201" mass="22185">MGFFKKLASVFGFGQEVLKNEEDDSGDGDNQQRFRETGLPRKGFGVPVQVAVERSQLGPLLQPCANGDGGIQGLRWYTKGLRVDEDGDVGDEFLEEGEKPTNVEDDHNCIKTMPRLQIKRKTKPAKVRGLVVSSDGKLQQCIEHQGRAIRLAPISFLSLILLLACFVFDWFDMGVPIRKSTRRLGRSAGAGSSDVFISSDQ</sequence>
<reference evidence="3" key="1">
    <citation type="submission" date="2021-01" db="EMBL/GenBank/DDBJ databases">
        <authorList>
            <person name="Bezrukov I."/>
        </authorList>
    </citation>
    <scope>NUCLEOTIDE SEQUENCE</scope>
</reference>
<evidence type="ECO:0000256" key="1">
    <source>
        <dbReference type="SAM" id="MobiDB-lite"/>
    </source>
</evidence>
<name>A0A8S2ATU2_ARAAE</name>
<feature type="region of interest" description="Disordered" evidence="1">
    <location>
        <begin position="19"/>
        <end position="41"/>
    </location>
</feature>
<feature type="compositionally biased region" description="Basic and acidic residues" evidence="1">
    <location>
        <begin position="30"/>
        <end position="39"/>
    </location>
</feature>
<proteinExistence type="predicted"/>
<keyword evidence="2" id="KW-0472">Membrane</keyword>
<evidence type="ECO:0000313" key="3">
    <source>
        <dbReference type="EMBL" id="CAE6190057.1"/>
    </source>
</evidence>
<keyword evidence="2" id="KW-0812">Transmembrane</keyword>
<feature type="transmembrane region" description="Helical" evidence="2">
    <location>
        <begin position="151"/>
        <end position="171"/>
    </location>
</feature>
<organism evidence="3 4">
    <name type="scientific">Arabidopsis arenosa</name>
    <name type="common">Sand rock-cress</name>
    <name type="synonym">Cardaminopsis arenosa</name>
    <dbReference type="NCBI Taxonomy" id="38785"/>
    <lineage>
        <taxon>Eukaryota</taxon>
        <taxon>Viridiplantae</taxon>
        <taxon>Streptophyta</taxon>
        <taxon>Embryophyta</taxon>
        <taxon>Tracheophyta</taxon>
        <taxon>Spermatophyta</taxon>
        <taxon>Magnoliopsida</taxon>
        <taxon>eudicotyledons</taxon>
        <taxon>Gunneridae</taxon>
        <taxon>Pentapetalae</taxon>
        <taxon>rosids</taxon>
        <taxon>malvids</taxon>
        <taxon>Brassicales</taxon>
        <taxon>Brassicaceae</taxon>
        <taxon>Camelineae</taxon>
        <taxon>Arabidopsis</taxon>
    </lineage>
</organism>
<dbReference type="PANTHER" id="PTHR35750:SF1">
    <property type="entry name" value="PHOSPHOLIPID HYDROPEROXIDE GLUTATHIONE PEROXIDASE"/>
    <property type="match status" value="1"/>
</dbReference>
<dbReference type="EMBL" id="LR999457">
    <property type="protein sequence ID" value="CAE6190057.1"/>
    <property type="molecule type" value="Genomic_DNA"/>
</dbReference>
<dbReference type="AlphaFoldDB" id="A0A8S2ATU2"/>
<accession>A0A8S2ATU2</accession>
<evidence type="ECO:0000256" key="2">
    <source>
        <dbReference type="SAM" id="Phobius"/>
    </source>
</evidence>
<keyword evidence="4" id="KW-1185">Reference proteome</keyword>
<evidence type="ECO:0000313" key="4">
    <source>
        <dbReference type="Proteomes" id="UP000682877"/>
    </source>
</evidence>
<protein>
    <submittedName>
        <fullName evidence="3">Uncharacterized protein</fullName>
    </submittedName>
</protein>
<dbReference type="Proteomes" id="UP000682877">
    <property type="component" value="Chromosome 7"/>
</dbReference>
<dbReference type="PANTHER" id="PTHR35750">
    <property type="entry name" value="PHOSPHOLIPID HYDROPEROXIDE GLUTATHIONE PEROXIDASE"/>
    <property type="match status" value="1"/>
</dbReference>